<comment type="function">
    <text evidence="3">Regulates mitochondrial small subunit maturation by controlling 15S rRNA 5'-end processing. Localizes to the 5' precursor of the 15S rRNA in a position that is subsequently occupied by mS47 in the mature yeast mtSSU. Uses structure and sequence-specific RNA recognition, binding to a single-stranded region of the precursor and specifically recognizing bases -6 to -1. The exchange of Ccm1 for mS47 is coupled to the irreversible removal of precursor rRNA that is accompanied by conformational changes of the mitoribosomal proteins uS5m and mS26. These conformational changes signal completion of 5'-end rRNA processing through protection of the mature 5'-end of the 15S rRNA and stabilization of mS47. The removal of the 5' precursor together with the dissociation of Ccm1 may be catalyzed by the 5'-3' exoribonuclease Pet127. Involved in the specific removal of group I introns in mitochondrial encoded transcripts.</text>
</comment>
<dbReference type="Pfam" id="PF01535">
    <property type="entry name" value="PPR"/>
    <property type="match status" value="1"/>
</dbReference>
<comment type="caution">
    <text evidence="7">The sequence shown here is derived from an EMBL/GenBank/DDBJ whole genome shotgun (WGS) entry which is preliminary data.</text>
</comment>
<feature type="region of interest" description="Disordered" evidence="6">
    <location>
        <begin position="39"/>
        <end position="65"/>
    </location>
</feature>
<accession>A0A8H5HRJ7</accession>
<dbReference type="PANTHER" id="PTHR47447:SF17">
    <property type="entry name" value="OS12G0638900 PROTEIN"/>
    <property type="match status" value="1"/>
</dbReference>
<name>A0A8H5HRJ7_9AGAR</name>
<protein>
    <recommendedName>
        <fullName evidence="9">Pentatricopeptide repeat-containing protein</fullName>
    </recommendedName>
</protein>
<evidence type="ECO:0000256" key="6">
    <source>
        <dbReference type="SAM" id="MobiDB-lite"/>
    </source>
</evidence>
<dbReference type="Gene3D" id="1.25.40.10">
    <property type="entry name" value="Tetratricopeptide repeat domain"/>
    <property type="match status" value="2"/>
</dbReference>
<dbReference type="PANTHER" id="PTHR47447">
    <property type="entry name" value="OS03G0856100 PROTEIN"/>
    <property type="match status" value="1"/>
</dbReference>
<dbReference type="NCBIfam" id="TIGR00756">
    <property type="entry name" value="PPR"/>
    <property type="match status" value="1"/>
</dbReference>
<dbReference type="OrthoDB" id="185373at2759"/>
<gene>
    <name evidence="7" type="ORF">D9615_000407</name>
</gene>
<dbReference type="InterPro" id="IPR002885">
    <property type="entry name" value="PPR_rpt"/>
</dbReference>
<evidence type="ECO:0000256" key="5">
    <source>
        <dbReference type="PROSITE-ProRule" id="PRU00708"/>
    </source>
</evidence>
<organism evidence="7 8">
    <name type="scientific">Tricholomella constricta</name>
    <dbReference type="NCBI Taxonomy" id="117010"/>
    <lineage>
        <taxon>Eukaryota</taxon>
        <taxon>Fungi</taxon>
        <taxon>Dikarya</taxon>
        <taxon>Basidiomycota</taxon>
        <taxon>Agaricomycotina</taxon>
        <taxon>Agaricomycetes</taxon>
        <taxon>Agaricomycetidae</taxon>
        <taxon>Agaricales</taxon>
        <taxon>Tricholomatineae</taxon>
        <taxon>Lyophyllaceae</taxon>
        <taxon>Tricholomella</taxon>
    </lineage>
</organism>
<comment type="similarity">
    <text evidence="1">Belongs to the CCM1 family.</text>
</comment>
<proteinExistence type="inferred from homology"/>
<evidence type="ECO:0000313" key="7">
    <source>
        <dbReference type="EMBL" id="KAF5388306.1"/>
    </source>
</evidence>
<dbReference type="EMBL" id="JAACJP010000001">
    <property type="protein sequence ID" value="KAF5388306.1"/>
    <property type="molecule type" value="Genomic_DNA"/>
</dbReference>
<dbReference type="Proteomes" id="UP000565441">
    <property type="component" value="Unassembled WGS sequence"/>
</dbReference>
<comment type="subunit">
    <text evidence="4">Binds to mitochondrial small subunit 15S rRNA.</text>
</comment>
<evidence type="ECO:0008006" key="9">
    <source>
        <dbReference type="Google" id="ProtNLM"/>
    </source>
</evidence>
<evidence type="ECO:0000256" key="1">
    <source>
        <dbReference type="ARBA" id="ARBA00006192"/>
    </source>
</evidence>
<keyword evidence="8" id="KW-1185">Reference proteome</keyword>
<dbReference type="InterPro" id="IPR011990">
    <property type="entry name" value="TPR-like_helical_dom_sf"/>
</dbReference>
<feature type="repeat" description="PPR" evidence="5">
    <location>
        <begin position="106"/>
        <end position="140"/>
    </location>
</feature>
<dbReference type="AlphaFoldDB" id="A0A8H5HRJ7"/>
<keyword evidence="2" id="KW-0677">Repeat</keyword>
<reference evidence="7 8" key="1">
    <citation type="journal article" date="2020" name="ISME J.">
        <title>Uncovering the hidden diversity of litter-decomposition mechanisms in mushroom-forming fungi.</title>
        <authorList>
            <person name="Floudas D."/>
            <person name="Bentzer J."/>
            <person name="Ahren D."/>
            <person name="Johansson T."/>
            <person name="Persson P."/>
            <person name="Tunlid A."/>
        </authorList>
    </citation>
    <scope>NUCLEOTIDE SEQUENCE [LARGE SCALE GENOMIC DNA]</scope>
    <source>
        <strain evidence="7 8">CBS 661.87</strain>
    </source>
</reference>
<evidence type="ECO:0000256" key="2">
    <source>
        <dbReference type="ARBA" id="ARBA00022737"/>
    </source>
</evidence>
<evidence type="ECO:0000256" key="4">
    <source>
        <dbReference type="ARBA" id="ARBA00044511"/>
    </source>
</evidence>
<evidence type="ECO:0000313" key="8">
    <source>
        <dbReference type="Proteomes" id="UP000565441"/>
    </source>
</evidence>
<dbReference type="Pfam" id="PF13041">
    <property type="entry name" value="PPR_2"/>
    <property type="match status" value="1"/>
</dbReference>
<dbReference type="PROSITE" id="PS51375">
    <property type="entry name" value="PPR"/>
    <property type="match status" value="1"/>
</dbReference>
<evidence type="ECO:0000256" key="3">
    <source>
        <dbReference type="ARBA" id="ARBA00044493"/>
    </source>
</evidence>
<sequence>MIRNVVANRRIHCTLREYVTSSARPDAEHAPRLPRYLRRQPHHAPSSSNQQFRSRHFDPSQDQASKTALRLLQPHTLSSRLKKLCDANKLDNAVAMLKSSPRDAQNTQVWNTLIWECMKVKRFNLGYQLYTDMKRRGFSPTARTFQTMFTGLSKIENWASHTKQLDNAHSIYDAFQRYMTSVKKHDPDGAELTSRPLTGYIKILGDNGLYQEVFDIYYALPSEGPAAPNELVYTAMFQALASTPSNSPLELHHQNADNAKLLWTQMQKSLKKSPTFTVDTYVATSAIAALSRGRASEVELAFTIVREYYGLRAPGDPSSQGSLPLSQQSLDIILKLCNTSKKYALCADFFQQVKRRPEALGGVDLLDHGHLNEVLKARIASPDVGAAYSCLETLEWMLRQEIVGRNGFRIRPTTVSYNLVMTACWRDGDWRSAARVFDLMTGYHSHDFMDGSVSKVPRRDERGAGRNLDPPAETLSSLMRTALTSRDSANVRQCLRIVDFLQVDRLFASDKTESNVMSKTRAFFTIKLAAAVVEAVQFIGGQGNRGTPPPDIARWRRLASAAEGFEKRRKAQKSDFLPTVVMERPREEKVQLTQYENMLRQ</sequence>